<evidence type="ECO:0008006" key="4">
    <source>
        <dbReference type="Google" id="ProtNLM"/>
    </source>
</evidence>
<feature type="transmembrane region" description="Helical" evidence="1">
    <location>
        <begin position="333"/>
        <end position="351"/>
    </location>
</feature>
<feature type="transmembrane region" description="Helical" evidence="1">
    <location>
        <begin position="131"/>
        <end position="150"/>
    </location>
</feature>
<feature type="transmembrane region" description="Helical" evidence="1">
    <location>
        <begin position="214"/>
        <end position="231"/>
    </location>
</feature>
<feature type="transmembrane region" description="Helical" evidence="1">
    <location>
        <begin position="302"/>
        <end position="321"/>
    </location>
</feature>
<sequence>MQRFLPVRPAGRLALFIALLSLAALLLTRPSKSGDFQEYALMTIALASHGSPAFTLADLERSAALSPEPGFVAVHDKLRSGMQRGDPHPFPGFIRGSDGGYYAIHFFAYPALAALPFKLIEAVGGKPFKAFQVVNLAALAILAVALFRFTDSAPRAMFGTVFFLLSGGLLYSNWSSPEFFSACALLSALLLSLAGRPFPGAVLAGVAAMQNPPLLLFALFAPLIRAAYLYAHDGLSARAALRTMFRLPMLLASVLVAALAAVPVLFNQALFGMPSVIAHFSTYPPLMTPARLLSFFFDLNQGAIVGLPVAMLLVALHLATMRDRPRLRWLPHALATILFSVAMAIPSLATVNWNSGASGMMRYAMWGGMPLFYLALVYLQRLPRWPLAMVAAILLAQAGMVKYARSYTHVEFSPAARFVLATLPGWYEPEPEIFIERTLGEDGAAHGDVVAAYPSPAAPVKIVFSATSRAAHETLCGPGGEVALARTSGGYPGGWTFLDGPPVCTRGALRMGAPR</sequence>
<dbReference type="Proteomes" id="UP001198602">
    <property type="component" value="Unassembled WGS sequence"/>
</dbReference>
<comment type="caution">
    <text evidence="2">The sequence shown here is derived from an EMBL/GenBank/DDBJ whole genome shotgun (WGS) entry which is preliminary data.</text>
</comment>
<feature type="transmembrane region" description="Helical" evidence="1">
    <location>
        <begin position="243"/>
        <end position="266"/>
    </location>
</feature>
<gene>
    <name evidence="2" type="ORF">LE190_17170</name>
</gene>
<keyword evidence="1" id="KW-0472">Membrane</keyword>
<feature type="transmembrane region" description="Helical" evidence="1">
    <location>
        <begin position="99"/>
        <end position="119"/>
    </location>
</feature>
<feature type="transmembrane region" description="Helical" evidence="1">
    <location>
        <begin position="186"/>
        <end position="208"/>
    </location>
</feature>
<feature type="transmembrane region" description="Helical" evidence="1">
    <location>
        <begin position="363"/>
        <end position="379"/>
    </location>
</feature>
<name>A0ABS7YD68_9BURK</name>
<proteinExistence type="predicted"/>
<evidence type="ECO:0000256" key="1">
    <source>
        <dbReference type="SAM" id="Phobius"/>
    </source>
</evidence>
<dbReference type="RefSeq" id="WP_225239849.1">
    <property type="nucleotide sequence ID" value="NZ_JAHYBX010000008.1"/>
</dbReference>
<evidence type="ECO:0000313" key="2">
    <source>
        <dbReference type="EMBL" id="MCA1857648.1"/>
    </source>
</evidence>
<protein>
    <recommendedName>
        <fullName evidence="4">Glycosyltransferase RgtA/B/C/D-like domain-containing protein</fullName>
    </recommendedName>
</protein>
<dbReference type="EMBL" id="JAHYBX010000008">
    <property type="protein sequence ID" value="MCA1857648.1"/>
    <property type="molecule type" value="Genomic_DNA"/>
</dbReference>
<feature type="transmembrane region" description="Helical" evidence="1">
    <location>
        <begin position="156"/>
        <end position="174"/>
    </location>
</feature>
<keyword evidence="1" id="KW-1133">Transmembrane helix</keyword>
<keyword evidence="3" id="KW-1185">Reference proteome</keyword>
<organism evidence="2 3">
    <name type="scientific">Massilia hydrophila</name>
    <dbReference type="NCBI Taxonomy" id="3044279"/>
    <lineage>
        <taxon>Bacteria</taxon>
        <taxon>Pseudomonadati</taxon>
        <taxon>Pseudomonadota</taxon>
        <taxon>Betaproteobacteria</taxon>
        <taxon>Burkholderiales</taxon>
        <taxon>Oxalobacteraceae</taxon>
        <taxon>Telluria group</taxon>
        <taxon>Massilia</taxon>
    </lineage>
</organism>
<accession>A0ABS7YD68</accession>
<evidence type="ECO:0000313" key="3">
    <source>
        <dbReference type="Proteomes" id="UP001198602"/>
    </source>
</evidence>
<reference evidence="2 3" key="1">
    <citation type="submission" date="2021-07" db="EMBL/GenBank/DDBJ databases">
        <title>Characterization of Violacein-producing bacteria and related species.</title>
        <authorList>
            <person name="Wilson H.S."/>
            <person name="De Leon M.E."/>
        </authorList>
    </citation>
    <scope>NUCLEOTIDE SEQUENCE [LARGE SCALE GENOMIC DNA]</scope>
    <source>
        <strain evidence="2 3">HSC-2F05</strain>
    </source>
</reference>
<keyword evidence="1" id="KW-0812">Transmembrane</keyword>